<name>A0A5B7TQU3_9FLAO</name>
<protein>
    <recommendedName>
        <fullName evidence="1">FAS1 domain-containing protein</fullName>
    </recommendedName>
</protein>
<dbReference type="OrthoDB" id="836286at2"/>
<dbReference type="KEGG" id="fbe:FF125_03345"/>
<evidence type="ECO:0000313" key="2">
    <source>
        <dbReference type="EMBL" id="QCX37516.1"/>
    </source>
</evidence>
<evidence type="ECO:0000313" key="3">
    <source>
        <dbReference type="Proteomes" id="UP000306229"/>
    </source>
</evidence>
<dbReference type="Pfam" id="PF02469">
    <property type="entry name" value="Fasciclin"/>
    <property type="match status" value="1"/>
</dbReference>
<evidence type="ECO:0000259" key="1">
    <source>
        <dbReference type="PROSITE" id="PS50213"/>
    </source>
</evidence>
<reference evidence="2 3" key="1">
    <citation type="submission" date="2019-05" db="EMBL/GenBank/DDBJ databases">
        <title>Algicella ahnfeltiae gen. nov., sp. nov., a novel marine bacterium of the family Flavobacteriaceae isolated from a red alga.</title>
        <authorList>
            <person name="Nedashkovskaya O.I."/>
            <person name="Kukhlevskiy A.D."/>
            <person name="Kim S.-G."/>
            <person name="Zhukova N.V."/>
            <person name="Mikhailov V.V."/>
        </authorList>
    </citation>
    <scope>NUCLEOTIDE SEQUENCE [LARGE SCALE GENOMIC DNA]</scope>
    <source>
        <strain evidence="2 3">10Alg115</strain>
    </source>
</reference>
<dbReference type="EMBL" id="CP040749">
    <property type="protein sequence ID" value="QCX37516.1"/>
    <property type="molecule type" value="Genomic_DNA"/>
</dbReference>
<feature type="domain" description="FAS1" evidence="1">
    <location>
        <begin position="44"/>
        <end position="215"/>
    </location>
</feature>
<keyword evidence="3" id="KW-1185">Reference proteome</keyword>
<accession>A0A5B7TQU3</accession>
<dbReference type="Proteomes" id="UP000306229">
    <property type="component" value="Chromosome"/>
</dbReference>
<dbReference type="InterPro" id="IPR000782">
    <property type="entry name" value="FAS1_domain"/>
</dbReference>
<dbReference type="RefSeq" id="WP_138948449.1">
    <property type="nucleotide sequence ID" value="NZ_CP040749.1"/>
</dbReference>
<dbReference type="AlphaFoldDB" id="A0A5B7TQU3"/>
<dbReference type="InterPro" id="IPR036378">
    <property type="entry name" value="FAS1_dom_sf"/>
</dbReference>
<dbReference type="PROSITE" id="PS50213">
    <property type="entry name" value="FAS1"/>
    <property type="match status" value="1"/>
</dbReference>
<organism evidence="2 3">
    <name type="scientific">Aureibaculum algae</name>
    <dbReference type="NCBI Taxonomy" id="2584122"/>
    <lineage>
        <taxon>Bacteria</taxon>
        <taxon>Pseudomonadati</taxon>
        <taxon>Bacteroidota</taxon>
        <taxon>Flavobacteriia</taxon>
        <taxon>Flavobacteriales</taxon>
        <taxon>Flavobacteriaceae</taxon>
        <taxon>Aureibaculum</taxon>
    </lineage>
</organism>
<dbReference type="SUPFAM" id="SSF82153">
    <property type="entry name" value="FAS1 domain"/>
    <property type="match status" value="1"/>
</dbReference>
<sequence>MKYPLNTYKKMKNIGLIILVFVTLYACNSDDYLVDGGISDENVNATTFDFIKSHKQLDTLAILIEKAGMTTEVNGENTLFAPNNTSIKLYVNKVLEVMRNEDPQAQFTVNDIHVDTLKKYMGGFIFPGKIKRENMTKEGEVLTALNGEERRISLEPTDNYSGQLETFPEYVYFTYKVGDDWEAWDDGNSDDKKYLIRTSNISTTNGVVHVLQGSYVLFNYDPK</sequence>
<gene>
    <name evidence="2" type="ORF">FF125_03345</name>
</gene>
<proteinExistence type="predicted"/>
<dbReference type="PROSITE" id="PS51257">
    <property type="entry name" value="PROKAR_LIPOPROTEIN"/>
    <property type="match status" value="1"/>
</dbReference>
<dbReference type="Gene3D" id="2.30.180.10">
    <property type="entry name" value="FAS1 domain"/>
    <property type="match status" value="1"/>
</dbReference>